<comment type="caution">
    <text evidence="3">The sequence shown here is derived from an EMBL/GenBank/DDBJ whole genome shotgun (WGS) entry which is preliminary data.</text>
</comment>
<reference evidence="3" key="1">
    <citation type="submission" date="2023-06" db="EMBL/GenBank/DDBJ databases">
        <authorList>
            <person name="Zeman M."/>
            <person name="Kubasova T."/>
            <person name="Jahodarova E."/>
            <person name="Nykrynova M."/>
            <person name="Rychlik I."/>
        </authorList>
    </citation>
    <scope>NUCLEOTIDE SEQUENCE</scope>
    <source>
        <strain evidence="3">ET15</strain>
        <strain evidence="2">ET37</strain>
    </source>
</reference>
<dbReference type="AlphaFoldDB" id="A0AAW7JKU4"/>
<keyword evidence="4" id="KW-1185">Reference proteome</keyword>
<accession>A0AAW7JKU4</accession>
<evidence type="ECO:0000313" key="3">
    <source>
        <dbReference type="EMBL" id="MDN0024023.1"/>
    </source>
</evidence>
<sequence>MSFTQIRSRVFCLVTDGYHARNAGQGSPCFTDRGKSSCRRQKPCPAA</sequence>
<evidence type="ECO:0000313" key="5">
    <source>
        <dbReference type="Proteomes" id="UP001168478"/>
    </source>
</evidence>
<dbReference type="EMBL" id="JAUEIE010000001">
    <property type="protein sequence ID" value="MDN0021526.1"/>
    <property type="molecule type" value="Genomic_DNA"/>
</dbReference>
<organism evidence="3 5">
    <name type="scientific">Leyella lascolaii</name>
    <dbReference type="NCBI Taxonomy" id="1776379"/>
    <lineage>
        <taxon>Bacteria</taxon>
        <taxon>Pseudomonadati</taxon>
        <taxon>Bacteroidota</taxon>
        <taxon>Bacteroidia</taxon>
        <taxon>Bacteroidales</taxon>
        <taxon>Prevotellaceae</taxon>
        <taxon>Leyella</taxon>
    </lineage>
</organism>
<reference evidence="3" key="2">
    <citation type="submission" date="2023-08" db="EMBL/GenBank/DDBJ databases">
        <title>Identification and characterization of horizontal gene transfer across gut microbiota members of farm animals based on homology search.</title>
        <authorList>
            <person name="Schwarzerova J."/>
            <person name="Nykrynova M."/>
            <person name="Jureckova K."/>
            <person name="Cejkova D."/>
            <person name="Rychlik I."/>
        </authorList>
    </citation>
    <scope>NUCLEOTIDE SEQUENCE</scope>
    <source>
        <strain evidence="3">ET15</strain>
        <strain evidence="2">ET37</strain>
    </source>
</reference>
<name>A0AAW7JKU4_9BACT</name>
<evidence type="ECO:0000313" key="4">
    <source>
        <dbReference type="Proteomes" id="UP001167831"/>
    </source>
</evidence>
<proteinExistence type="predicted"/>
<gene>
    <name evidence="2" type="ORF">QVN81_00580</name>
    <name evidence="3" type="ORF">QVN84_00575</name>
</gene>
<dbReference type="EMBL" id="JAUEIF010000001">
    <property type="protein sequence ID" value="MDN0024023.1"/>
    <property type="molecule type" value="Genomic_DNA"/>
</dbReference>
<dbReference type="Proteomes" id="UP001167831">
    <property type="component" value="Unassembled WGS sequence"/>
</dbReference>
<dbReference type="Proteomes" id="UP001168478">
    <property type="component" value="Unassembled WGS sequence"/>
</dbReference>
<evidence type="ECO:0000313" key="2">
    <source>
        <dbReference type="EMBL" id="MDN0021526.1"/>
    </source>
</evidence>
<evidence type="ECO:0000256" key="1">
    <source>
        <dbReference type="SAM" id="MobiDB-lite"/>
    </source>
</evidence>
<feature type="compositionally biased region" description="Basic residues" evidence="1">
    <location>
        <begin position="36"/>
        <end position="47"/>
    </location>
</feature>
<dbReference type="RefSeq" id="WP_289824363.1">
    <property type="nucleotide sequence ID" value="NZ_JAUEIE010000001.1"/>
</dbReference>
<protein>
    <submittedName>
        <fullName evidence="3">Uncharacterized protein</fullName>
    </submittedName>
</protein>
<feature type="region of interest" description="Disordered" evidence="1">
    <location>
        <begin position="22"/>
        <end position="47"/>
    </location>
</feature>